<organism evidence="5 6">
    <name type="scientific">Ajellomyces capsulatus (strain H143)</name>
    <name type="common">Darling's disease fungus</name>
    <name type="synonym">Histoplasma capsulatum</name>
    <dbReference type="NCBI Taxonomy" id="544712"/>
    <lineage>
        <taxon>Eukaryota</taxon>
        <taxon>Fungi</taxon>
        <taxon>Dikarya</taxon>
        <taxon>Ascomycota</taxon>
        <taxon>Pezizomycotina</taxon>
        <taxon>Eurotiomycetes</taxon>
        <taxon>Eurotiomycetidae</taxon>
        <taxon>Onygenales</taxon>
        <taxon>Ajellomycetaceae</taxon>
        <taxon>Histoplasma</taxon>
    </lineage>
</organism>
<name>C6HPS9_AJECH</name>
<protein>
    <submittedName>
        <fullName evidence="5">DNA repair and recombination protein RAD5B</fullName>
    </submittedName>
</protein>
<reference evidence="6" key="1">
    <citation type="submission" date="2009-05" db="EMBL/GenBank/DDBJ databases">
        <title>The genome sequence of Ajellomyces capsulatus strain H143.</title>
        <authorList>
            <person name="Champion M."/>
            <person name="Cuomo C.A."/>
            <person name="Ma L.-J."/>
            <person name="Henn M.R."/>
            <person name="Sil A."/>
            <person name="Goldman B."/>
            <person name="Young S.K."/>
            <person name="Kodira C.D."/>
            <person name="Zeng Q."/>
            <person name="Koehrsen M."/>
            <person name="Alvarado L."/>
            <person name="Berlin A.M."/>
            <person name="Borenstein D."/>
            <person name="Chen Z."/>
            <person name="Engels R."/>
            <person name="Freedman E."/>
            <person name="Gellesch M."/>
            <person name="Goldberg J."/>
            <person name="Griggs A."/>
            <person name="Gujja S."/>
            <person name="Heiman D.I."/>
            <person name="Hepburn T.A."/>
            <person name="Howarth C."/>
            <person name="Jen D."/>
            <person name="Larson L."/>
            <person name="Lewis B."/>
            <person name="Mehta T."/>
            <person name="Park D."/>
            <person name="Pearson M."/>
            <person name="Roberts A."/>
            <person name="Saif S."/>
            <person name="Shea T.D."/>
            <person name="Shenoy N."/>
            <person name="Sisk P."/>
            <person name="Stolte C."/>
            <person name="Sykes S."/>
            <person name="Walk T."/>
            <person name="White J."/>
            <person name="Yandava C."/>
            <person name="Klein B."/>
            <person name="McEwen J.G."/>
            <person name="Puccia R."/>
            <person name="Goldman G.H."/>
            <person name="Felipe M.S."/>
            <person name="Nino-Vega G."/>
            <person name="San-Blas G."/>
            <person name="Taylor J.W."/>
            <person name="Mendoza L."/>
            <person name="Galagan J.E."/>
            <person name="Nusbaum C."/>
            <person name="Birren B.W."/>
        </authorList>
    </citation>
    <scope>NUCLEOTIDE SEQUENCE [LARGE SCALE GENOMIC DNA]</scope>
    <source>
        <strain evidence="6">H143</strain>
    </source>
</reference>
<evidence type="ECO:0000256" key="2">
    <source>
        <dbReference type="ARBA" id="ARBA00022801"/>
    </source>
</evidence>
<feature type="region of interest" description="Disordered" evidence="3">
    <location>
        <begin position="43"/>
        <end position="82"/>
    </location>
</feature>
<gene>
    <name evidence="5" type="ORF">HCDG_08210</name>
</gene>
<dbReference type="SMART" id="SM00910">
    <property type="entry name" value="HIRAN"/>
    <property type="match status" value="1"/>
</dbReference>
<dbReference type="EMBL" id="GG692434">
    <property type="protein sequence ID" value="EER37540.1"/>
    <property type="molecule type" value="Genomic_DNA"/>
</dbReference>
<feature type="compositionally biased region" description="Polar residues" evidence="3">
    <location>
        <begin position="239"/>
        <end position="256"/>
    </location>
</feature>
<dbReference type="AlphaFoldDB" id="C6HPS9"/>
<dbReference type="STRING" id="544712.C6HPS9"/>
<dbReference type="Gene3D" id="3.30.70.2330">
    <property type="match status" value="1"/>
</dbReference>
<evidence type="ECO:0000256" key="1">
    <source>
        <dbReference type="ARBA" id="ARBA00022723"/>
    </source>
</evidence>
<keyword evidence="2" id="KW-0378">Hydrolase</keyword>
<keyword evidence="1" id="KW-0479">Metal-binding</keyword>
<dbReference type="GO" id="GO:0003676">
    <property type="term" value="F:nucleic acid binding"/>
    <property type="evidence" value="ECO:0007669"/>
    <property type="project" value="InterPro"/>
</dbReference>
<feature type="region of interest" description="Disordered" evidence="3">
    <location>
        <begin position="222"/>
        <end position="257"/>
    </location>
</feature>
<evidence type="ECO:0000313" key="5">
    <source>
        <dbReference type="EMBL" id="EER37540.1"/>
    </source>
</evidence>
<dbReference type="InterPro" id="IPR014905">
    <property type="entry name" value="HIRAN"/>
</dbReference>
<dbReference type="HOGENOM" id="CLU_1041944_0_0_1"/>
<proteinExistence type="predicted"/>
<dbReference type="Pfam" id="PF08797">
    <property type="entry name" value="HIRAN"/>
    <property type="match status" value="1"/>
</dbReference>
<evidence type="ECO:0000259" key="4">
    <source>
        <dbReference type="SMART" id="SM00910"/>
    </source>
</evidence>
<dbReference type="GO" id="GO:0008270">
    <property type="term" value="F:zinc ion binding"/>
    <property type="evidence" value="ECO:0007669"/>
    <property type="project" value="InterPro"/>
</dbReference>
<feature type="domain" description="HIRAN" evidence="4">
    <location>
        <begin position="103"/>
        <end position="196"/>
    </location>
</feature>
<evidence type="ECO:0000256" key="3">
    <source>
        <dbReference type="SAM" id="MobiDB-lite"/>
    </source>
</evidence>
<evidence type="ECO:0000313" key="6">
    <source>
        <dbReference type="Proteomes" id="UP000002624"/>
    </source>
</evidence>
<dbReference type="VEuPathDB" id="FungiDB:HCDG_08210"/>
<sequence length="267" mass="29194">MEPQLSSAALKDAPEQILSVAASSIQLRVDALALISHDQPRKEARFGHSISPGDRIANSPQNLVSLGTGGGGTPTDEDDRGASELVDVSQSSQEDAYTTFQLYDTLSSKVVGLRYYTGHATIGECVTIKREPSNRYDKNAIRVDNVMGVQIGHLPRTIASKLAPYMDSRSLLIEGVLSGVKGFFDCPIELKLYGTSHPVQQLELMQKMERDRLPLKAIKRFRSGKANQSAAHPRKAANQGRSLVNGKGQQWQSSGDPTGYHWSKYNL</sequence>
<dbReference type="GO" id="GO:0016818">
    <property type="term" value="F:hydrolase activity, acting on acid anhydrides, in phosphorus-containing anhydrides"/>
    <property type="evidence" value="ECO:0007669"/>
    <property type="project" value="InterPro"/>
</dbReference>
<accession>C6HPS9</accession>
<dbReference type="Proteomes" id="UP000002624">
    <property type="component" value="Unassembled WGS sequence"/>
</dbReference>